<dbReference type="EMBL" id="JAEHOE010000079">
    <property type="protein sequence ID" value="KAG2488837.1"/>
    <property type="molecule type" value="Genomic_DNA"/>
</dbReference>
<evidence type="ECO:0000313" key="2">
    <source>
        <dbReference type="EMBL" id="KAG2488837.1"/>
    </source>
</evidence>
<comment type="caution">
    <text evidence="2">The sequence shown here is derived from an EMBL/GenBank/DDBJ whole genome shotgun (WGS) entry which is preliminary data.</text>
</comment>
<dbReference type="AlphaFoldDB" id="A0A835XPR0"/>
<name>A0A835XPR0_9CHLO</name>
<feature type="compositionally biased region" description="Basic residues" evidence="1">
    <location>
        <begin position="176"/>
        <end position="221"/>
    </location>
</feature>
<keyword evidence="3" id="KW-1185">Reference proteome</keyword>
<proteinExistence type="predicted"/>
<reference evidence="2" key="1">
    <citation type="journal article" date="2020" name="bioRxiv">
        <title>Comparative genomics of Chlamydomonas.</title>
        <authorList>
            <person name="Craig R.J."/>
            <person name="Hasan A.R."/>
            <person name="Ness R.W."/>
            <person name="Keightley P.D."/>
        </authorList>
    </citation>
    <scope>NUCLEOTIDE SEQUENCE</scope>
    <source>
        <strain evidence="2">CCAP 11/70</strain>
    </source>
</reference>
<dbReference type="OrthoDB" id="542094at2759"/>
<sequence>MVDTPACTAHPDRAYPDLLGPDGFFLESPHAFPRPDPELTFKFTTMTPTPELVTSLCAGEQYAITLTFEDLSLALMSATEGVFEHATPGCPNRIDMGGSRRDHAAYSLVANYTASCNPTGPAFFRVTVAPIGYLAYWRTNNLTIEVDTDCMAPECANIKPEPVVISSPPPPAVKPSPKKSKKSPPPPHKKLKLKKSPPPRRPPPPKKGKQGKKATATRRMT</sequence>
<gene>
    <name evidence="2" type="ORF">HYH03_012635</name>
</gene>
<feature type="region of interest" description="Disordered" evidence="1">
    <location>
        <begin position="161"/>
        <end position="221"/>
    </location>
</feature>
<evidence type="ECO:0000313" key="3">
    <source>
        <dbReference type="Proteomes" id="UP000612055"/>
    </source>
</evidence>
<dbReference type="Proteomes" id="UP000612055">
    <property type="component" value="Unassembled WGS sequence"/>
</dbReference>
<accession>A0A835XPR0</accession>
<organism evidence="2 3">
    <name type="scientific">Edaphochlamys debaryana</name>
    <dbReference type="NCBI Taxonomy" id="47281"/>
    <lineage>
        <taxon>Eukaryota</taxon>
        <taxon>Viridiplantae</taxon>
        <taxon>Chlorophyta</taxon>
        <taxon>core chlorophytes</taxon>
        <taxon>Chlorophyceae</taxon>
        <taxon>CS clade</taxon>
        <taxon>Chlamydomonadales</taxon>
        <taxon>Chlamydomonadales incertae sedis</taxon>
        <taxon>Edaphochlamys</taxon>
    </lineage>
</organism>
<evidence type="ECO:0000256" key="1">
    <source>
        <dbReference type="SAM" id="MobiDB-lite"/>
    </source>
</evidence>
<protein>
    <submittedName>
        <fullName evidence="2">Uncharacterized protein</fullName>
    </submittedName>
</protein>